<gene>
    <name evidence="3" type="ORF">BU26DRAFT_233383</name>
</gene>
<accession>A0A6A6ITY1</accession>
<evidence type="ECO:0000256" key="1">
    <source>
        <dbReference type="SAM" id="MobiDB-lite"/>
    </source>
</evidence>
<reference evidence="3" key="1">
    <citation type="journal article" date="2020" name="Stud. Mycol.">
        <title>101 Dothideomycetes genomes: a test case for predicting lifestyles and emergence of pathogens.</title>
        <authorList>
            <person name="Haridas S."/>
            <person name="Albert R."/>
            <person name="Binder M."/>
            <person name="Bloem J."/>
            <person name="Labutti K."/>
            <person name="Salamov A."/>
            <person name="Andreopoulos B."/>
            <person name="Baker S."/>
            <person name="Barry K."/>
            <person name="Bills G."/>
            <person name="Bluhm B."/>
            <person name="Cannon C."/>
            <person name="Castanera R."/>
            <person name="Culley D."/>
            <person name="Daum C."/>
            <person name="Ezra D."/>
            <person name="Gonzalez J."/>
            <person name="Henrissat B."/>
            <person name="Kuo A."/>
            <person name="Liang C."/>
            <person name="Lipzen A."/>
            <person name="Lutzoni F."/>
            <person name="Magnuson J."/>
            <person name="Mondo S."/>
            <person name="Nolan M."/>
            <person name="Ohm R."/>
            <person name="Pangilinan J."/>
            <person name="Park H.-J."/>
            <person name="Ramirez L."/>
            <person name="Alfaro M."/>
            <person name="Sun H."/>
            <person name="Tritt A."/>
            <person name="Yoshinaga Y."/>
            <person name="Zwiers L.-H."/>
            <person name="Turgeon B."/>
            <person name="Goodwin S."/>
            <person name="Spatafora J."/>
            <person name="Crous P."/>
            <person name="Grigoriev I."/>
        </authorList>
    </citation>
    <scope>NUCLEOTIDE SEQUENCE</scope>
    <source>
        <strain evidence="3">CBS 122368</strain>
    </source>
</reference>
<keyword evidence="4" id="KW-1185">Reference proteome</keyword>
<name>A0A6A6ITY1_9PLEO</name>
<dbReference type="OrthoDB" id="3598281at2759"/>
<proteinExistence type="predicted"/>
<dbReference type="AlphaFoldDB" id="A0A6A6ITY1"/>
<dbReference type="Proteomes" id="UP000800094">
    <property type="component" value="Unassembled WGS sequence"/>
</dbReference>
<organism evidence="3 4">
    <name type="scientific">Trematosphaeria pertusa</name>
    <dbReference type="NCBI Taxonomy" id="390896"/>
    <lineage>
        <taxon>Eukaryota</taxon>
        <taxon>Fungi</taxon>
        <taxon>Dikarya</taxon>
        <taxon>Ascomycota</taxon>
        <taxon>Pezizomycotina</taxon>
        <taxon>Dothideomycetes</taxon>
        <taxon>Pleosporomycetidae</taxon>
        <taxon>Pleosporales</taxon>
        <taxon>Massarineae</taxon>
        <taxon>Trematosphaeriaceae</taxon>
        <taxon>Trematosphaeria</taxon>
    </lineage>
</organism>
<evidence type="ECO:0000313" key="4">
    <source>
        <dbReference type="Proteomes" id="UP000800094"/>
    </source>
</evidence>
<dbReference type="EMBL" id="ML987191">
    <property type="protein sequence ID" value="KAF2254001.1"/>
    <property type="molecule type" value="Genomic_DNA"/>
</dbReference>
<evidence type="ECO:0000259" key="2">
    <source>
        <dbReference type="Pfam" id="PF24564"/>
    </source>
</evidence>
<sequence>MATCTTMTARDPHPRAPTPRPPTSSFRILTKRTSYQSLRSPVLMSPIERTFSAVDLGSQDSPGWEHINVISPSTASHHSLYSDTDDGFRSPRLALLTSNLHAEHEGRNTLISPSDPVPQPGDELLYDIATEEKPEMPFFHPEFQTAVAKTKQEMKDISLAIWGCPASHQMGSDLHSLKQRAQELSEFEPSSMRTLAFVGESGIDKRSVINALLDKPYLACTDTGSHQPPSVITEYRFRPAHHNEPFGVEIEYSTTDDVRELIEELLRSFRASHIPAFQDVHDSEERRDIRHRSEKAWHTLHSMFRNQPIFTREFILEYSDDAEVPLIRLLQQWASEFLHRRPGGARVRDWSATAFNIDECTDKLAAFTADPIDEGTPALWPFVKVVRIYLRSSILHSGLVLADCPSPRDLNFSRARATERYLRTCHEVFAVTTMEHAVLDKAILDIIKRNGRHRPLRIICTNSDDISIRLTERSDPEVSLQVRTWRQQIEALQKQAKRSEAQRRHGLPGALEEEVRFRDMLEEMEFGLKKFLVERRNSQVATELINKYAEEVHMDDFNVFCVSAQDYWKQRYEEQTLAERRLELSGIVNLRRYCYSIPAEAQFEAATAFVENDVPALLGSLRQWAVGGADEVSKEKVEEIRQVMKNLEEVAIQKLVLPSAQIHLARTTLDHEFASAIVLPIRQHRSEWRNAALEASKEWTKWDAKDYLSFCRHHGTHLTKATGPRTWNEELTAPMRLQLQSNWGFFQESIEGNQKELIDSIDQVFDEICAPLTAHLLSAPTSMQTLLSTLALRRRCITYTIKSSFTDLLEASLNIESEALYGHLSSYINTLMAPAYHAACSLPSRSPGSTPPPSPKPSPTLIDQQRKDALTTHIASSRLFPKLSTMIEKAHRAVVHAAFDKMVEGLTREVDALIRDLGMVGRDENDGTEAARYAEFAGTLRARCTAAERSVREAKAVLGEVRALYVVGAEEFGGASVAK</sequence>
<dbReference type="GeneID" id="54574237"/>
<dbReference type="InterPro" id="IPR056024">
    <property type="entry name" value="DUF7605"/>
</dbReference>
<feature type="domain" description="DUF7605" evidence="2">
    <location>
        <begin position="683"/>
        <end position="880"/>
    </location>
</feature>
<protein>
    <recommendedName>
        <fullName evidence="2">DUF7605 domain-containing protein</fullName>
    </recommendedName>
</protein>
<dbReference type="PANTHER" id="PTHR36681">
    <property type="entry name" value="NUCLEAR GTPASE, GERMINAL CENTER-ASSOCIATED, TANDEM DUPLICATE 3"/>
    <property type="match status" value="1"/>
</dbReference>
<evidence type="ECO:0000313" key="3">
    <source>
        <dbReference type="EMBL" id="KAF2254001.1"/>
    </source>
</evidence>
<feature type="region of interest" description="Disordered" evidence="1">
    <location>
        <begin position="1"/>
        <end position="26"/>
    </location>
</feature>
<dbReference type="PANTHER" id="PTHR36681:SF3">
    <property type="entry name" value="NUCLEAR GTPASE, GERMINAL CENTER-ASSOCIATED, TANDEM DUPLICATE 3"/>
    <property type="match status" value="1"/>
</dbReference>
<feature type="region of interest" description="Disordered" evidence="1">
    <location>
        <begin position="843"/>
        <end position="864"/>
    </location>
</feature>
<feature type="compositionally biased region" description="Pro residues" evidence="1">
    <location>
        <begin position="849"/>
        <end position="858"/>
    </location>
</feature>
<dbReference type="RefSeq" id="XP_033689005.1">
    <property type="nucleotide sequence ID" value="XM_033820907.1"/>
</dbReference>
<dbReference type="Pfam" id="PF24564">
    <property type="entry name" value="DUF7605"/>
    <property type="match status" value="1"/>
</dbReference>